<protein>
    <submittedName>
        <fullName evidence="4">NAD(P)-binding protein</fullName>
    </submittedName>
</protein>
<evidence type="ECO:0000256" key="1">
    <source>
        <dbReference type="ARBA" id="ARBA00006484"/>
    </source>
</evidence>
<dbReference type="InterPro" id="IPR002347">
    <property type="entry name" value="SDR_fam"/>
</dbReference>
<dbReference type="OrthoDB" id="191139at2759"/>
<evidence type="ECO:0000256" key="2">
    <source>
        <dbReference type="ARBA" id="ARBA00022857"/>
    </source>
</evidence>
<keyword evidence="5" id="KW-1185">Reference proteome</keyword>
<accession>A0A319EDZ2</accession>
<keyword evidence="2" id="KW-0521">NADP</keyword>
<evidence type="ECO:0000256" key="3">
    <source>
        <dbReference type="ARBA" id="ARBA00023002"/>
    </source>
</evidence>
<dbReference type="Proteomes" id="UP000247810">
    <property type="component" value="Unassembled WGS sequence"/>
</dbReference>
<comment type="similarity">
    <text evidence="1">Belongs to the short-chain dehydrogenases/reductases (SDR) family.</text>
</comment>
<evidence type="ECO:0000313" key="5">
    <source>
        <dbReference type="Proteomes" id="UP000247810"/>
    </source>
</evidence>
<dbReference type="Gene3D" id="3.40.50.720">
    <property type="entry name" value="NAD(P)-binding Rossmann-like Domain"/>
    <property type="match status" value="1"/>
</dbReference>
<dbReference type="PANTHER" id="PTHR24320">
    <property type="entry name" value="RETINOL DEHYDROGENASE"/>
    <property type="match status" value="1"/>
</dbReference>
<dbReference type="InterPro" id="IPR036291">
    <property type="entry name" value="NAD(P)-bd_dom_sf"/>
</dbReference>
<sequence>MGFLPDRDIPDLTGKTILVTGGNIGLGKASILEFSRHSPDQIWLAARNLAKAQAAVDEIKQQCPNTPIQLLELDLTSFDSIKTAVQAFSASAKRLDILMLNAGIMASPPGQTRDGYEIQFGTNHMGHALLTKLLLPTIQKTAQHGAAVRIISVSSHGHHYAPPVGINFDTLKTPGDSLGPFARYGQSKLANILWTRQLAIQYPTLTVVSVHPGIVKTNLLSGATDAPWLIRWVFQTARRIGLAATAEKGALNQLWASVSSQVTSGEYYDPVGVMGNTTPHARDMQLAGRVWEWTEEELNGWLE</sequence>
<gene>
    <name evidence="4" type="ORF">BO71DRAFT_3039</name>
</gene>
<dbReference type="STRING" id="1448320.A0A319EDZ2"/>
<dbReference type="EMBL" id="KZ825806">
    <property type="protein sequence ID" value="PYH98988.1"/>
    <property type="molecule type" value="Genomic_DNA"/>
</dbReference>
<dbReference type="GO" id="GO:0016491">
    <property type="term" value="F:oxidoreductase activity"/>
    <property type="evidence" value="ECO:0007669"/>
    <property type="project" value="UniProtKB-KW"/>
</dbReference>
<dbReference type="Pfam" id="PF00106">
    <property type="entry name" value="adh_short"/>
    <property type="match status" value="1"/>
</dbReference>
<keyword evidence="3" id="KW-0560">Oxidoreductase</keyword>
<reference evidence="4 5" key="1">
    <citation type="submission" date="2018-02" db="EMBL/GenBank/DDBJ databases">
        <title>The genomes of Aspergillus section Nigri reveals drivers in fungal speciation.</title>
        <authorList>
            <consortium name="DOE Joint Genome Institute"/>
            <person name="Vesth T.C."/>
            <person name="Nybo J."/>
            <person name="Theobald S."/>
            <person name="Brandl J."/>
            <person name="Frisvad J.C."/>
            <person name="Nielsen K.F."/>
            <person name="Lyhne E.K."/>
            <person name="Kogle M.E."/>
            <person name="Kuo A."/>
            <person name="Riley R."/>
            <person name="Clum A."/>
            <person name="Nolan M."/>
            <person name="Lipzen A."/>
            <person name="Salamov A."/>
            <person name="Henrissat B."/>
            <person name="Wiebenga A."/>
            <person name="De vries R.P."/>
            <person name="Grigoriev I.V."/>
            <person name="Mortensen U.H."/>
            <person name="Andersen M.R."/>
            <person name="Baker S.E."/>
        </authorList>
    </citation>
    <scope>NUCLEOTIDE SEQUENCE [LARGE SCALE GENOMIC DNA]</scope>
    <source>
        <strain evidence="4 5">CBS 707.79</strain>
    </source>
</reference>
<name>A0A319EDZ2_9EURO</name>
<evidence type="ECO:0000313" key="4">
    <source>
        <dbReference type="EMBL" id="PYH98988.1"/>
    </source>
</evidence>
<dbReference type="PANTHER" id="PTHR24320:SF282">
    <property type="entry name" value="WW DOMAIN-CONTAINING OXIDOREDUCTASE"/>
    <property type="match status" value="1"/>
</dbReference>
<organism evidence="4 5">
    <name type="scientific">Aspergillus ellipticus CBS 707.79</name>
    <dbReference type="NCBI Taxonomy" id="1448320"/>
    <lineage>
        <taxon>Eukaryota</taxon>
        <taxon>Fungi</taxon>
        <taxon>Dikarya</taxon>
        <taxon>Ascomycota</taxon>
        <taxon>Pezizomycotina</taxon>
        <taxon>Eurotiomycetes</taxon>
        <taxon>Eurotiomycetidae</taxon>
        <taxon>Eurotiales</taxon>
        <taxon>Aspergillaceae</taxon>
        <taxon>Aspergillus</taxon>
        <taxon>Aspergillus subgen. Circumdati</taxon>
    </lineage>
</organism>
<dbReference type="VEuPathDB" id="FungiDB:BO71DRAFT_3039"/>
<proteinExistence type="inferred from homology"/>
<dbReference type="SUPFAM" id="SSF51735">
    <property type="entry name" value="NAD(P)-binding Rossmann-fold domains"/>
    <property type="match status" value="1"/>
</dbReference>
<dbReference type="PRINTS" id="PR00081">
    <property type="entry name" value="GDHRDH"/>
</dbReference>
<dbReference type="AlphaFoldDB" id="A0A319EDZ2"/>